<comment type="caution">
    <text evidence="1">The sequence shown here is derived from an EMBL/GenBank/DDBJ whole genome shotgun (WGS) entry which is preliminary data.</text>
</comment>
<proteinExistence type="predicted"/>
<dbReference type="RefSeq" id="XP_064673455.1">
    <property type="nucleotide sequence ID" value="XM_064809550.1"/>
</dbReference>
<keyword evidence="2" id="KW-1185">Reference proteome</keyword>
<evidence type="ECO:0000313" key="1">
    <source>
        <dbReference type="EMBL" id="KAK4115885.1"/>
    </source>
</evidence>
<gene>
    <name evidence="1" type="ORF">N656DRAFT_405127</name>
</gene>
<organism evidence="1 2">
    <name type="scientific">Canariomyces notabilis</name>
    <dbReference type="NCBI Taxonomy" id="2074819"/>
    <lineage>
        <taxon>Eukaryota</taxon>
        <taxon>Fungi</taxon>
        <taxon>Dikarya</taxon>
        <taxon>Ascomycota</taxon>
        <taxon>Pezizomycotina</taxon>
        <taxon>Sordariomycetes</taxon>
        <taxon>Sordariomycetidae</taxon>
        <taxon>Sordariales</taxon>
        <taxon>Chaetomiaceae</taxon>
        <taxon>Canariomyces</taxon>
    </lineage>
</organism>
<name>A0AAN6TL03_9PEZI</name>
<dbReference type="SUPFAM" id="SSF57850">
    <property type="entry name" value="RING/U-box"/>
    <property type="match status" value="1"/>
</dbReference>
<dbReference type="GeneID" id="89933674"/>
<reference evidence="1" key="1">
    <citation type="journal article" date="2023" name="Mol. Phylogenet. Evol.">
        <title>Genome-scale phylogeny and comparative genomics of the fungal order Sordariales.</title>
        <authorList>
            <person name="Hensen N."/>
            <person name="Bonometti L."/>
            <person name="Westerberg I."/>
            <person name="Brannstrom I.O."/>
            <person name="Guillou S."/>
            <person name="Cros-Aarteil S."/>
            <person name="Calhoun S."/>
            <person name="Haridas S."/>
            <person name="Kuo A."/>
            <person name="Mondo S."/>
            <person name="Pangilinan J."/>
            <person name="Riley R."/>
            <person name="LaButti K."/>
            <person name="Andreopoulos B."/>
            <person name="Lipzen A."/>
            <person name="Chen C."/>
            <person name="Yan M."/>
            <person name="Daum C."/>
            <person name="Ng V."/>
            <person name="Clum A."/>
            <person name="Steindorff A."/>
            <person name="Ohm R.A."/>
            <person name="Martin F."/>
            <person name="Silar P."/>
            <person name="Natvig D.O."/>
            <person name="Lalanne C."/>
            <person name="Gautier V."/>
            <person name="Ament-Velasquez S.L."/>
            <person name="Kruys A."/>
            <person name="Hutchinson M.I."/>
            <person name="Powell A.J."/>
            <person name="Barry K."/>
            <person name="Miller A.N."/>
            <person name="Grigoriev I.V."/>
            <person name="Debuchy R."/>
            <person name="Gladieux P."/>
            <person name="Hiltunen Thoren M."/>
            <person name="Johannesson H."/>
        </authorList>
    </citation>
    <scope>NUCLEOTIDE SEQUENCE</scope>
    <source>
        <strain evidence="1">CBS 508.74</strain>
    </source>
</reference>
<dbReference type="InterPro" id="IPR013083">
    <property type="entry name" value="Znf_RING/FYVE/PHD"/>
</dbReference>
<dbReference type="Proteomes" id="UP001302812">
    <property type="component" value="Unassembled WGS sequence"/>
</dbReference>
<reference evidence="1" key="2">
    <citation type="submission" date="2023-05" db="EMBL/GenBank/DDBJ databases">
        <authorList>
            <consortium name="Lawrence Berkeley National Laboratory"/>
            <person name="Steindorff A."/>
            <person name="Hensen N."/>
            <person name="Bonometti L."/>
            <person name="Westerberg I."/>
            <person name="Brannstrom I.O."/>
            <person name="Guillou S."/>
            <person name="Cros-Aarteil S."/>
            <person name="Calhoun S."/>
            <person name="Haridas S."/>
            <person name="Kuo A."/>
            <person name="Mondo S."/>
            <person name="Pangilinan J."/>
            <person name="Riley R."/>
            <person name="Labutti K."/>
            <person name="Andreopoulos B."/>
            <person name="Lipzen A."/>
            <person name="Chen C."/>
            <person name="Yanf M."/>
            <person name="Daum C."/>
            <person name="Ng V."/>
            <person name="Clum A."/>
            <person name="Ohm R."/>
            <person name="Martin F."/>
            <person name="Silar P."/>
            <person name="Natvig D."/>
            <person name="Lalanne C."/>
            <person name="Gautier V."/>
            <person name="Ament-Velasquez S.L."/>
            <person name="Kruys A."/>
            <person name="Hutchinson M.I."/>
            <person name="Powell A.J."/>
            <person name="Barry K."/>
            <person name="Miller A.N."/>
            <person name="Grigoriev I.V."/>
            <person name="Debuchy R."/>
            <person name="Gladieux P."/>
            <person name="Thoren M.H."/>
            <person name="Johannesson H."/>
        </authorList>
    </citation>
    <scope>NUCLEOTIDE SEQUENCE</scope>
    <source>
        <strain evidence="1">CBS 508.74</strain>
    </source>
</reference>
<evidence type="ECO:0000313" key="2">
    <source>
        <dbReference type="Proteomes" id="UP001302812"/>
    </source>
</evidence>
<dbReference type="Gene3D" id="3.30.40.10">
    <property type="entry name" value="Zinc/RING finger domain, C3HC4 (zinc finger)"/>
    <property type="match status" value="1"/>
</dbReference>
<sequence length="191" mass="22345">MTDFQHSCSSCVSICLFVYLHHTDVFSSCFLRYSTGSQRPKTLLGLFACSSHARGRFSALLTHWDEMDNGEINNDKKAILLVCGHILCEDCWRELVKQWHHRPDGQHNTPPRCPYCREQLRFEQCGHIMRRTLYVNTEVDKHTWLALPPTMTEEGRKKPQKCNACHGEQLRFCRKCSKRYRTQRQGCGRSH</sequence>
<dbReference type="AlphaFoldDB" id="A0AAN6TL03"/>
<accession>A0AAN6TL03</accession>
<evidence type="ECO:0008006" key="3">
    <source>
        <dbReference type="Google" id="ProtNLM"/>
    </source>
</evidence>
<dbReference type="EMBL" id="MU853334">
    <property type="protein sequence ID" value="KAK4115885.1"/>
    <property type="molecule type" value="Genomic_DNA"/>
</dbReference>
<protein>
    <recommendedName>
        <fullName evidence="3">RING-type domain-containing protein</fullName>
    </recommendedName>
</protein>